<dbReference type="AlphaFoldDB" id="A0A6C8GUS2"/>
<name>A0A6C8GUS2_SALET</name>
<protein>
    <submittedName>
        <fullName evidence="1">Uncharacterized protein</fullName>
    </submittedName>
</protein>
<proteinExistence type="predicted"/>
<sequence length="48" mass="5740">MIKVPRDKKACTWHYKTRVLQKQGREGRGGFNQVYLLNHILQLEQPLF</sequence>
<evidence type="ECO:0000313" key="2">
    <source>
        <dbReference type="Proteomes" id="UP000003915"/>
    </source>
</evidence>
<accession>A0A6C8GUS2</accession>
<dbReference type="EMBL" id="AFCV01001470">
    <property type="protein sequence ID" value="EHC84837.1"/>
    <property type="molecule type" value="Genomic_DNA"/>
</dbReference>
<organism evidence="1 2">
    <name type="scientific">Salmonella enterica subsp. enterica serovar Uganda str. R8-3404</name>
    <dbReference type="NCBI Taxonomy" id="913083"/>
    <lineage>
        <taxon>Bacteria</taxon>
        <taxon>Pseudomonadati</taxon>
        <taxon>Pseudomonadota</taxon>
        <taxon>Gammaproteobacteria</taxon>
        <taxon>Enterobacterales</taxon>
        <taxon>Enterobacteriaceae</taxon>
        <taxon>Salmonella</taxon>
    </lineage>
</organism>
<evidence type="ECO:0000313" key="1">
    <source>
        <dbReference type="EMBL" id="EHC84837.1"/>
    </source>
</evidence>
<dbReference type="Proteomes" id="UP000003915">
    <property type="component" value="Unassembled WGS sequence"/>
</dbReference>
<reference evidence="1 2" key="1">
    <citation type="journal article" date="2011" name="BMC Genomics">
        <title>Genome sequencing reveals diversification of virulence factor content and possible host adaptation in distinct subpopulations of Salmonella enterica.</title>
        <authorList>
            <person name="den Bakker H.C."/>
            <person name="Moreno Switt A.I."/>
            <person name="Govoni G."/>
            <person name="Cummings C.A."/>
            <person name="Ranieri M.L."/>
            <person name="Degoricija L."/>
            <person name="Hoelzer K."/>
            <person name="Rodriguez-Rivera L.D."/>
            <person name="Brown S."/>
            <person name="Bolchacova E."/>
            <person name="Furtado M.R."/>
            <person name="Wiedmann M."/>
        </authorList>
    </citation>
    <scope>NUCLEOTIDE SEQUENCE [LARGE SCALE GENOMIC DNA]</scope>
    <source>
        <strain evidence="1 2">R8-3404</strain>
    </source>
</reference>
<comment type="caution">
    <text evidence="1">The sequence shown here is derived from an EMBL/GenBank/DDBJ whole genome shotgun (WGS) entry which is preliminary data.</text>
</comment>
<gene>
    <name evidence="1" type="ORF">LTSEUGA_5798</name>
</gene>